<evidence type="ECO:0000259" key="1">
    <source>
        <dbReference type="Pfam" id="PF01609"/>
    </source>
</evidence>
<dbReference type="Proteomes" id="UP000049828">
    <property type="component" value="Unassembled WGS sequence"/>
</dbReference>
<name>A0A0M6X085_9FIRM</name>
<dbReference type="EMBL" id="CVRS01000131">
    <property type="protein sequence ID" value="CRL43392.1"/>
    <property type="molecule type" value="Genomic_DNA"/>
</dbReference>
<evidence type="ECO:0000313" key="3">
    <source>
        <dbReference type="Proteomes" id="UP000049828"/>
    </source>
</evidence>
<dbReference type="GO" id="GO:0006313">
    <property type="term" value="P:DNA transposition"/>
    <property type="evidence" value="ECO:0007669"/>
    <property type="project" value="InterPro"/>
</dbReference>
<keyword evidence="3" id="KW-1185">Reference proteome</keyword>
<evidence type="ECO:0000313" key="2">
    <source>
        <dbReference type="EMBL" id="CRL43392.1"/>
    </source>
</evidence>
<dbReference type="PANTHER" id="PTHR33258:SF1">
    <property type="entry name" value="TRANSPOSASE INSL FOR INSERTION SEQUENCE ELEMENT IS186A-RELATED"/>
    <property type="match status" value="1"/>
</dbReference>
<dbReference type="RefSeq" id="WP_055040613.1">
    <property type="nucleotide sequence ID" value="NZ_CVRS01000131.1"/>
</dbReference>
<gene>
    <name evidence="2" type="ORF">RIL183_10061</name>
</gene>
<organism evidence="2 3">
    <name type="scientific">Roseburia inulinivorans</name>
    <dbReference type="NCBI Taxonomy" id="360807"/>
    <lineage>
        <taxon>Bacteria</taxon>
        <taxon>Bacillati</taxon>
        <taxon>Bacillota</taxon>
        <taxon>Clostridia</taxon>
        <taxon>Lachnospirales</taxon>
        <taxon>Lachnospiraceae</taxon>
        <taxon>Roseburia</taxon>
    </lineage>
</organism>
<dbReference type="AlphaFoldDB" id="A0A0M6X085"/>
<sequence length="245" mass="29239">MADRGYESFNIFAHLILKGMYFVIRMKKINSNGILSAYDLPDSEFDTHIRTTLTRRHTKETLGNPNTYTILQPSTDFDFLDENCMYYDIEFRIVRIRLDNGTYICIATNLSEEKFPLEEINKLYRMRWSEETSFRELKYTIGLINWHSSKYDGILQESNARMILYNFCELVTSHAVVKTSKNTKHVYKINFAIAVNIYRAYLKHDGNETETMLLIQKYLTPVRYNRKYPIHLRPKRNRDFMYRIA</sequence>
<protein>
    <recommendedName>
        <fullName evidence="1">Transposase IS4-like domain-containing protein</fullName>
    </recommendedName>
</protein>
<accession>A0A0M6X085</accession>
<dbReference type="OrthoDB" id="9794050at2"/>
<proteinExistence type="predicted"/>
<dbReference type="GO" id="GO:0003677">
    <property type="term" value="F:DNA binding"/>
    <property type="evidence" value="ECO:0007669"/>
    <property type="project" value="InterPro"/>
</dbReference>
<dbReference type="STRING" id="360807.ERS852392_02053"/>
<dbReference type="InterPro" id="IPR012337">
    <property type="entry name" value="RNaseH-like_sf"/>
</dbReference>
<reference evidence="3" key="1">
    <citation type="submission" date="2015-05" db="EMBL/GenBank/DDBJ databases">
        <authorList>
            <consortium name="Pathogen Informatics"/>
        </authorList>
    </citation>
    <scope>NUCLEOTIDE SEQUENCE [LARGE SCALE GENOMIC DNA]</scope>
    <source>
        <strain evidence="3">L1-83</strain>
    </source>
</reference>
<dbReference type="PANTHER" id="PTHR33258">
    <property type="entry name" value="TRANSPOSASE INSL FOR INSERTION SEQUENCE ELEMENT IS186A-RELATED"/>
    <property type="match status" value="1"/>
</dbReference>
<dbReference type="GO" id="GO:0004803">
    <property type="term" value="F:transposase activity"/>
    <property type="evidence" value="ECO:0007669"/>
    <property type="project" value="InterPro"/>
</dbReference>
<feature type="domain" description="Transposase IS4-like" evidence="1">
    <location>
        <begin position="2"/>
        <end position="167"/>
    </location>
</feature>
<dbReference type="SUPFAM" id="SSF53098">
    <property type="entry name" value="Ribonuclease H-like"/>
    <property type="match status" value="1"/>
</dbReference>
<dbReference type="Pfam" id="PF01609">
    <property type="entry name" value="DDE_Tnp_1"/>
    <property type="match status" value="1"/>
</dbReference>
<dbReference type="InterPro" id="IPR002559">
    <property type="entry name" value="Transposase_11"/>
</dbReference>